<gene>
    <name evidence="6" type="ORF">DM558_06980</name>
</gene>
<organism evidence="6 7">
    <name type="scientific">Entomomonas moraniae</name>
    <dbReference type="NCBI Taxonomy" id="2213226"/>
    <lineage>
        <taxon>Bacteria</taxon>
        <taxon>Pseudomonadati</taxon>
        <taxon>Pseudomonadota</taxon>
        <taxon>Gammaproteobacteria</taxon>
        <taxon>Pseudomonadales</taxon>
        <taxon>Pseudomonadaceae</taxon>
        <taxon>Entomomonas</taxon>
    </lineage>
</organism>
<keyword evidence="4" id="KW-0690">Ribosome biogenesis</keyword>
<dbReference type="GO" id="GO:0042254">
    <property type="term" value="P:ribosome biogenesis"/>
    <property type="evidence" value="ECO:0007669"/>
    <property type="project" value="UniProtKB-KW"/>
</dbReference>
<dbReference type="InterPro" id="IPR003772">
    <property type="entry name" value="YceD"/>
</dbReference>
<dbReference type="InterPro" id="IPR039255">
    <property type="entry name" value="YceD_bac"/>
</dbReference>
<name>A0A3Q9JN91_9GAMM</name>
<sequence length="176" mass="19953">MSNGLIPDYIEPYKLADRNITYKGSITLADLPRLHEALATDEVSIDVEVVFKRGEQKQALMSIMLDAKVCLVCQRCLDIMTFCTAGTYHYMFMADEKEEVLLPEGYDALELGVKDPFDLKVLIEDELLLALPIIPIHELNECQQLVKLDEPEPIETEVKRSNPFSVLAQLKRDPKA</sequence>
<dbReference type="RefSeq" id="WP_127162962.1">
    <property type="nucleotide sequence ID" value="NZ_CP029822.1"/>
</dbReference>
<dbReference type="EMBL" id="CP029822">
    <property type="protein sequence ID" value="AZS50536.1"/>
    <property type="molecule type" value="Genomic_DNA"/>
</dbReference>
<protein>
    <recommendedName>
        <fullName evidence="3">Large ribosomal RNA subunit accumulation protein YceD</fullName>
    </recommendedName>
    <alternativeName>
        <fullName evidence="5">23S rRNA accumulation protein YceD</fullName>
    </alternativeName>
</protein>
<dbReference type="PANTHER" id="PTHR38099:SF1">
    <property type="entry name" value="LARGE RIBOSOMAL RNA SUBUNIT ACCUMULATION PROTEIN YCED"/>
    <property type="match status" value="1"/>
</dbReference>
<dbReference type="PANTHER" id="PTHR38099">
    <property type="entry name" value="LARGE RIBOSOMAL RNA SUBUNIT ACCUMULATION PROTEIN YCED"/>
    <property type="match status" value="1"/>
</dbReference>
<reference evidence="7" key="1">
    <citation type="submission" date="2018-06" db="EMBL/GenBank/DDBJ databases">
        <title>Complete genome of Pseudomonas insecticola strain QZS01.</title>
        <authorList>
            <person name="Wang J."/>
            <person name="Su Q."/>
        </authorList>
    </citation>
    <scope>NUCLEOTIDE SEQUENCE [LARGE SCALE GENOMIC DNA]</scope>
    <source>
        <strain evidence="7">QZS01</strain>
    </source>
</reference>
<evidence type="ECO:0000256" key="2">
    <source>
        <dbReference type="ARBA" id="ARBA00010740"/>
    </source>
</evidence>
<evidence type="ECO:0000313" key="7">
    <source>
        <dbReference type="Proteomes" id="UP000273143"/>
    </source>
</evidence>
<evidence type="ECO:0000256" key="4">
    <source>
        <dbReference type="ARBA" id="ARBA00022517"/>
    </source>
</evidence>
<dbReference type="KEGG" id="emo:DM558_06980"/>
<dbReference type="Pfam" id="PF02620">
    <property type="entry name" value="YceD"/>
    <property type="match status" value="1"/>
</dbReference>
<evidence type="ECO:0000256" key="5">
    <source>
        <dbReference type="ARBA" id="ARBA00031841"/>
    </source>
</evidence>
<dbReference type="GO" id="GO:0005829">
    <property type="term" value="C:cytosol"/>
    <property type="evidence" value="ECO:0007669"/>
    <property type="project" value="TreeGrafter"/>
</dbReference>
<dbReference type="Proteomes" id="UP000273143">
    <property type="component" value="Chromosome"/>
</dbReference>
<evidence type="ECO:0000256" key="1">
    <source>
        <dbReference type="ARBA" id="ARBA00002868"/>
    </source>
</evidence>
<accession>A0A3Q9JN91</accession>
<evidence type="ECO:0000313" key="6">
    <source>
        <dbReference type="EMBL" id="AZS50536.1"/>
    </source>
</evidence>
<evidence type="ECO:0000256" key="3">
    <source>
        <dbReference type="ARBA" id="ARBA00015716"/>
    </source>
</evidence>
<dbReference type="AlphaFoldDB" id="A0A3Q9JN91"/>
<proteinExistence type="inferred from homology"/>
<keyword evidence="7" id="KW-1185">Reference proteome</keyword>
<comment type="similarity">
    <text evidence="2">Belongs to the DUF177 domain family.</text>
</comment>
<comment type="function">
    <text evidence="1">Plays a role in synthesis, processing and/or stability of 23S rRNA.</text>
</comment>